<evidence type="ECO:0000256" key="4">
    <source>
        <dbReference type="ARBA" id="ARBA00022840"/>
    </source>
</evidence>
<dbReference type="AlphaFoldDB" id="A0A974P2I5"/>
<comment type="similarity">
    <text evidence="1">Belongs to the GHMP kinase family. GalK subfamily.</text>
</comment>
<dbReference type="Pfam" id="PF00288">
    <property type="entry name" value="GHMP_kinases_N"/>
    <property type="match status" value="1"/>
</dbReference>
<keyword evidence="3" id="KW-0808">Transferase</keyword>
<dbReference type="GO" id="GO:0005829">
    <property type="term" value="C:cytosol"/>
    <property type="evidence" value="ECO:0007669"/>
    <property type="project" value="TreeGrafter"/>
</dbReference>
<protein>
    <recommendedName>
        <fullName evidence="5">GHMP kinase N-terminal domain-containing protein</fullName>
    </recommendedName>
</protein>
<keyword evidence="2" id="KW-0547">Nucleotide-binding</keyword>
<evidence type="ECO:0000256" key="3">
    <source>
        <dbReference type="ARBA" id="ARBA00022777"/>
    </source>
</evidence>
<dbReference type="InterPro" id="IPR020568">
    <property type="entry name" value="Ribosomal_Su5_D2-typ_SF"/>
</dbReference>
<evidence type="ECO:0000259" key="5">
    <source>
        <dbReference type="Pfam" id="PF00288"/>
    </source>
</evidence>
<dbReference type="PANTHER" id="PTHR10457:SF7">
    <property type="entry name" value="GALACTOKINASE-RELATED"/>
    <property type="match status" value="1"/>
</dbReference>
<dbReference type="Gene3D" id="3.30.230.10">
    <property type="match status" value="1"/>
</dbReference>
<dbReference type="GO" id="GO:0005524">
    <property type="term" value="F:ATP binding"/>
    <property type="evidence" value="ECO:0007669"/>
    <property type="project" value="UniProtKB-KW"/>
</dbReference>
<dbReference type="PRINTS" id="PR00959">
    <property type="entry name" value="MEVGALKINASE"/>
</dbReference>
<gene>
    <name evidence="6" type="ORF">JKL49_26060</name>
</gene>
<dbReference type="InterPro" id="IPR006204">
    <property type="entry name" value="GHMP_kinase_N_dom"/>
</dbReference>
<dbReference type="EMBL" id="CP068570">
    <property type="protein sequence ID" value="QQZ50051.1"/>
    <property type="molecule type" value="Genomic_DNA"/>
</dbReference>
<keyword evidence="3" id="KW-0418">Kinase</keyword>
<keyword evidence="4" id="KW-0067">ATP-binding</keyword>
<feature type="domain" description="GHMP kinase N-terminal" evidence="5">
    <location>
        <begin position="2"/>
        <end position="66"/>
    </location>
</feature>
<proteinExistence type="inferred from homology"/>
<dbReference type="PANTHER" id="PTHR10457">
    <property type="entry name" value="MEVALONATE KINASE/GALACTOKINASE"/>
    <property type="match status" value="1"/>
</dbReference>
<dbReference type="InterPro" id="IPR014721">
    <property type="entry name" value="Ribsml_uS5_D2-typ_fold_subgr"/>
</dbReference>
<accession>A0A974P2I5</accession>
<dbReference type="SUPFAM" id="SSF54211">
    <property type="entry name" value="Ribosomal protein S5 domain 2-like"/>
    <property type="match status" value="1"/>
</dbReference>
<organism evidence="6">
    <name type="scientific">Phenylobacterium glaciei</name>
    <dbReference type="NCBI Taxonomy" id="2803784"/>
    <lineage>
        <taxon>Bacteria</taxon>
        <taxon>Pseudomonadati</taxon>
        <taxon>Pseudomonadota</taxon>
        <taxon>Alphaproteobacteria</taxon>
        <taxon>Caulobacterales</taxon>
        <taxon>Caulobacteraceae</taxon>
        <taxon>Phenylobacterium</taxon>
    </lineage>
</organism>
<sequence length="93" mass="9469">MIASDVPVGAGVSSSAALQVAVTRALLALSGVEADGVQVALWTRASENRFVGMPCGIMDSFASANGVEGGALMLDCRSLDATPRPCRKARVSC</sequence>
<name>A0A974P2I5_9CAUL</name>
<evidence type="ECO:0000313" key="6">
    <source>
        <dbReference type="EMBL" id="QQZ50051.1"/>
    </source>
</evidence>
<dbReference type="GO" id="GO:0006012">
    <property type="term" value="P:galactose metabolic process"/>
    <property type="evidence" value="ECO:0007669"/>
    <property type="project" value="TreeGrafter"/>
</dbReference>
<evidence type="ECO:0000256" key="2">
    <source>
        <dbReference type="ARBA" id="ARBA00022741"/>
    </source>
</evidence>
<evidence type="ECO:0000256" key="1">
    <source>
        <dbReference type="ARBA" id="ARBA00006566"/>
    </source>
</evidence>
<reference evidence="6" key="1">
    <citation type="submission" date="2021-01" db="EMBL/GenBank/DDBJ databases">
        <title>Genome sequence of Phenylobacterium sp. 20VBR1 isolated from a valley glaceir, Ny-Alesund, Svalbard.</title>
        <authorList>
            <person name="Thomas F.A."/>
            <person name="Krishnan K.P."/>
            <person name="Sinha R.K."/>
        </authorList>
    </citation>
    <scope>NUCLEOTIDE SEQUENCE</scope>
    <source>
        <strain evidence="6">20VBR1</strain>
    </source>
</reference>
<dbReference type="GO" id="GO:0004335">
    <property type="term" value="F:galactokinase activity"/>
    <property type="evidence" value="ECO:0007669"/>
    <property type="project" value="TreeGrafter"/>
</dbReference>